<proteinExistence type="predicted"/>
<accession>A0A7I8DYA1</accession>
<organism evidence="1 2">
    <name type="scientific">Faecalibacillus intestinalis</name>
    <dbReference type="NCBI Taxonomy" id="1982626"/>
    <lineage>
        <taxon>Bacteria</taxon>
        <taxon>Bacillati</taxon>
        <taxon>Bacillota</taxon>
        <taxon>Erysipelotrichia</taxon>
        <taxon>Erysipelotrichales</taxon>
        <taxon>Coprobacillaceae</taxon>
        <taxon>Faecalibacillus</taxon>
    </lineage>
</organism>
<dbReference type="EMBL" id="AP024085">
    <property type="protein sequence ID" value="BCL57621.1"/>
    <property type="molecule type" value="Genomic_DNA"/>
</dbReference>
<name>A0A7I8DYA1_9FIRM</name>
<dbReference type="KEGG" id="fit:Fi14EGH31_13330"/>
<protein>
    <submittedName>
        <fullName evidence="1">Uncharacterized protein</fullName>
    </submittedName>
</protein>
<reference evidence="2" key="1">
    <citation type="submission" date="2020-09" db="EMBL/GenBank/DDBJ databases">
        <title>Complete genome sequencing of Faecalibacillus intestinalis strain 14EGH31.</title>
        <authorList>
            <person name="Sakamoto M."/>
            <person name="Murakami T."/>
            <person name="Mori H."/>
        </authorList>
    </citation>
    <scope>NUCLEOTIDE SEQUENCE [LARGE SCALE GENOMIC DNA]</scope>
    <source>
        <strain evidence="2">14EGH31</strain>
    </source>
</reference>
<evidence type="ECO:0000313" key="1">
    <source>
        <dbReference type="EMBL" id="BCL57621.1"/>
    </source>
</evidence>
<sequence length="63" mass="7156">MNKVYLDKDGKLFVNGHEIKGVMSVSSETDYLGTQIVLKFEGDYKCDFISSRKGHSLSERPKE</sequence>
<dbReference type="AlphaFoldDB" id="A0A7I8DYA1"/>
<gene>
    <name evidence="1" type="ORF">Fi14EGH31_13330</name>
</gene>
<dbReference type="RefSeq" id="WP_195932835.1">
    <property type="nucleotide sequence ID" value="NZ_AP024085.1"/>
</dbReference>
<evidence type="ECO:0000313" key="2">
    <source>
        <dbReference type="Proteomes" id="UP000593842"/>
    </source>
</evidence>
<dbReference type="Proteomes" id="UP000593842">
    <property type="component" value="Chromosome"/>
</dbReference>
<dbReference type="GeneID" id="70579772"/>